<name>A4C2U1_9FLAO</name>
<dbReference type="Proteomes" id="UP000003053">
    <property type="component" value="Unassembled WGS sequence"/>
</dbReference>
<dbReference type="HOGENOM" id="CLU_3156154_0_0_10"/>
<evidence type="ECO:0000313" key="2">
    <source>
        <dbReference type="Proteomes" id="UP000003053"/>
    </source>
</evidence>
<protein>
    <submittedName>
        <fullName evidence="1">Uncharacterized protein</fullName>
    </submittedName>
</protein>
<comment type="caution">
    <text evidence="1">The sequence shown here is derived from an EMBL/GenBank/DDBJ whole genome shotgun (WGS) entry which is preliminary data.</text>
</comment>
<proteinExistence type="predicted"/>
<sequence>MRFPIFLGLRNKEKRINKKGSMQRYPENEASKRAPYKKVFKVVFIERF</sequence>
<reference evidence="1 2" key="1">
    <citation type="submission" date="2006-02" db="EMBL/GenBank/DDBJ databases">
        <authorList>
            <person name="Murray A."/>
            <person name="Staley J."/>
            <person name="Ferriera S."/>
            <person name="Johnson J."/>
            <person name="Kravitz S."/>
            <person name="Halpern A."/>
            <person name="Remington K."/>
            <person name="Beeson K."/>
            <person name="Tran B."/>
            <person name="Rogers Y.-H."/>
            <person name="Friedman R."/>
            <person name="Venter J.C."/>
        </authorList>
    </citation>
    <scope>NUCLEOTIDE SEQUENCE [LARGE SCALE GENOMIC DNA]</scope>
    <source>
        <strain evidence="1 2">23-P</strain>
    </source>
</reference>
<gene>
    <name evidence="1" type="ORF">PI23P_00375</name>
</gene>
<evidence type="ECO:0000313" key="1">
    <source>
        <dbReference type="EMBL" id="EAR11615.1"/>
    </source>
</evidence>
<accession>A4C2U1</accession>
<keyword evidence="2" id="KW-1185">Reference proteome</keyword>
<dbReference type="EMBL" id="AAOG01000005">
    <property type="protein sequence ID" value="EAR11615.1"/>
    <property type="molecule type" value="Genomic_DNA"/>
</dbReference>
<dbReference type="AlphaFoldDB" id="A4C2U1"/>
<organism evidence="1 2">
    <name type="scientific">Polaribacter irgensii 23-P</name>
    <dbReference type="NCBI Taxonomy" id="313594"/>
    <lineage>
        <taxon>Bacteria</taxon>
        <taxon>Pseudomonadati</taxon>
        <taxon>Bacteroidota</taxon>
        <taxon>Flavobacteriia</taxon>
        <taxon>Flavobacteriales</taxon>
        <taxon>Flavobacteriaceae</taxon>
    </lineage>
</organism>